<protein>
    <recommendedName>
        <fullName evidence="6">nicotinamidase</fullName>
        <ecNumber evidence="6">3.5.1.19</ecNumber>
    </recommendedName>
    <alternativeName>
        <fullName evidence="7">Nicotinamide deamidase</fullName>
    </alternativeName>
</protein>
<dbReference type="GO" id="GO:0019363">
    <property type="term" value="P:pyridine nucleotide biosynthetic process"/>
    <property type="evidence" value="ECO:0007669"/>
    <property type="project" value="UniProtKB-KW"/>
</dbReference>
<dbReference type="GO" id="GO:0008936">
    <property type="term" value="F:nicotinamidase activity"/>
    <property type="evidence" value="ECO:0007669"/>
    <property type="project" value="UniProtKB-EC"/>
</dbReference>
<feature type="domain" description="Isochorismatase-like" evidence="8">
    <location>
        <begin position="21"/>
        <end position="230"/>
    </location>
</feature>
<proteinExistence type="inferred from homology"/>
<comment type="similarity">
    <text evidence="1">Belongs to the isochorismatase family.</text>
</comment>
<gene>
    <name evidence="9" type="ORF">M408DRAFT_26145</name>
</gene>
<sequence length="236" mass="26004">MESAESTIADGAKRSEVPRKTALLLVDIQHDFLPPDGSLAVPDGDKILPLVYRILDEAHAQFDLIVASMDCTYHPVHHVSFASTHGKEPFTAIKVPRLNSDEKITQMLWPDHCVQGTKGCEIHPEVQQRLDKLPNVQYIRKGDNVHVDAYSAFADNQYTLFTPLAKLLHSSGISHVVICGLATDYCVRATAIDARKFGFTTKVLTDAIRAVDPAKSDEVLSELVNWGCILAQSTDV</sequence>
<dbReference type="CDD" id="cd01011">
    <property type="entry name" value="nicotinamidase"/>
    <property type="match status" value="1"/>
</dbReference>
<dbReference type="InterPro" id="IPR000868">
    <property type="entry name" value="Isochorismatase-like_dom"/>
</dbReference>
<dbReference type="HOGENOM" id="CLU_068979_13_0_1"/>
<name>A0A0C3B063_SERVB</name>
<evidence type="ECO:0000256" key="3">
    <source>
        <dbReference type="ARBA" id="ARBA00022723"/>
    </source>
</evidence>
<evidence type="ECO:0000259" key="8">
    <source>
        <dbReference type="Pfam" id="PF00857"/>
    </source>
</evidence>
<dbReference type="SUPFAM" id="SSF52499">
    <property type="entry name" value="Isochorismatase-like hydrolases"/>
    <property type="match status" value="1"/>
</dbReference>
<evidence type="ECO:0000256" key="1">
    <source>
        <dbReference type="ARBA" id="ARBA00006336"/>
    </source>
</evidence>
<accession>A0A0C3B063</accession>
<comment type="pathway">
    <text evidence="5">Cofactor biosynthesis; nicotinate biosynthesis; nicotinate from nicotinamide: step 1/1.</text>
</comment>
<evidence type="ECO:0000313" key="9">
    <source>
        <dbReference type="EMBL" id="KIM25599.1"/>
    </source>
</evidence>
<dbReference type="GO" id="GO:0046872">
    <property type="term" value="F:metal ion binding"/>
    <property type="evidence" value="ECO:0007669"/>
    <property type="project" value="UniProtKB-KW"/>
</dbReference>
<dbReference type="STRING" id="933852.A0A0C3B063"/>
<keyword evidence="2" id="KW-0662">Pyridine nucleotide biosynthesis</keyword>
<dbReference type="InterPro" id="IPR036380">
    <property type="entry name" value="Isochorismatase-like_sf"/>
</dbReference>
<keyword evidence="4" id="KW-0378">Hydrolase</keyword>
<evidence type="ECO:0000256" key="2">
    <source>
        <dbReference type="ARBA" id="ARBA00022642"/>
    </source>
</evidence>
<dbReference type="Proteomes" id="UP000054097">
    <property type="component" value="Unassembled WGS sequence"/>
</dbReference>
<dbReference type="PANTHER" id="PTHR11080:SF2">
    <property type="entry name" value="LD05707P"/>
    <property type="match status" value="1"/>
</dbReference>
<dbReference type="EC" id="3.5.1.19" evidence="6"/>
<dbReference type="Pfam" id="PF00857">
    <property type="entry name" value="Isochorismatase"/>
    <property type="match status" value="1"/>
</dbReference>
<dbReference type="AlphaFoldDB" id="A0A0C3B063"/>
<dbReference type="NCBIfam" id="NF008623">
    <property type="entry name" value="PRK11609.1"/>
    <property type="match status" value="1"/>
</dbReference>
<evidence type="ECO:0000256" key="4">
    <source>
        <dbReference type="ARBA" id="ARBA00022801"/>
    </source>
</evidence>
<organism evidence="9 10">
    <name type="scientific">Serendipita vermifera MAFF 305830</name>
    <dbReference type="NCBI Taxonomy" id="933852"/>
    <lineage>
        <taxon>Eukaryota</taxon>
        <taxon>Fungi</taxon>
        <taxon>Dikarya</taxon>
        <taxon>Basidiomycota</taxon>
        <taxon>Agaricomycotina</taxon>
        <taxon>Agaricomycetes</taxon>
        <taxon>Sebacinales</taxon>
        <taxon>Serendipitaceae</taxon>
        <taxon>Serendipita</taxon>
    </lineage>
</organism>
<dbReference type="PANTHER" id="PTHR11080">
    <property type="entry name" value="PYRAZINAMIDASE/NICOTINAMIDASE"/>
    <property type="match status" value="1"/>
</dbReference>
<dbReference type="Gene3D" id="3.40.50.850">
    <property type="entry name" value="Isochorismatase-like"/>
    <property type="match status" value="1"/>
</dbReference>
<reference evidence="9 10" key="1">
    <citation type="submission" date="2014-04" db="EMBL/GenBank/DDBJ databases">
        <authorList>
            <consortium name="DOE Joint Genome Institute"/>
            <person name="Kuo A."/>
            <person name="Zuccaro A."/>
            <person name="Kohler A."/>
            <person name="Nagy L.G."/>
            <person name="Floudas D."/>
            <person name="Copeland A."/>
            <person name="Barry K.W."/>
            <person name="Cichocki N."/>
            <person name="Veneault-Fourrey C."/>
            <person name="LaButti K."/>
            <person name="Lindquist E.A."/>
            <person name="Lipzen A."/>
            <person name="Lundell T."/>
            <person name="Morin E."/>
            <person name="Murat C."/>
            <person name="Sun H."/>
            <person name="Tunlid A."/>
            <person name="Henrissat B."/>
            <person name="Grigoriev I.V."/>
            <person name="Hibbett D.S."/>
            <person name="Martin F."/>
            <person name="Nordberg H.P."/>
            <person name="Cantor M.N."/>
            <person name="Hua S.X."/>
        </authorList>
    </citation>
    <scope>NUCLEOTIDE SEQUENCE [LARGE SCALE GENOMIC DNA]</scope>
    <source>
        <strain evidence="9 10">MAFF 305830</strain>
    </source>
</reference>
<dbReference type="InterPro" id="IPR052347">
    <property type="entry name" value="Isochorismatase_Nicotinamidase"/>
</dbReference>
<evidence type="ECO:0000313" key="10">
    <source>
        <dbReference type="Proteomes" id="UP000054097"/>
    </source>
</evidence>
<dbReference type="EMBL" id="KN824313">
    <property type="protein sequence ID" value="KIM25599.1"/>
    <property type="molecule type" value="Genomic_DNA"/>
</dbReference>
<dbReference type="OrthoDB" id="1739143at2759"/>
<evidence type="ECO:0000256" key="7">
    <source>
        <dbReference type="ARBA" id="ARBA00043224"/>
    </source>
</evidence>
<evidence type="ECO:0000256" key="5">
    <source>
        <dbReference type="ARBA" id="ARBA00037900"/>
    </source>
</evidence>
<keyword evidence="10" id="KW-1185">Reference proteome</keyword>
<keyword evidence="3" id="KW-0479">Metal-binding</keyword>
<evidence type="ECO:0000256" key="6">
    <source>
        <dbReference type="ARBA" id="ARBA00039017"/>
    </source>
</evidence>
<reference evidence="10" key="2">
    <citation type="submission" date="2015-01" db="EMBL/GenBank/DDBJ databases">
        <title>Evolutionary Origins and Diversification of the Mycorrhizal Mutualists.</title>
        <authorList>
            <consortium name="DOE Joint Genome Institute"/>
            <consortium name="Mycorrhizal Genomics Consortium"/>
            <person name="Kohler A."/>
            <person name="Kuo A."/>
            <person name="Nagy L.G."/>
            <person name="Floudas D."/>
            <person name="Copeland A."/>
            <person name="Barry K.W."/>
            <person name="Cichocki N."/>
            <person name="Veneault-Fourrey C."/>
            <person name="LaButti K."/>
            <person name="Lindquist E.A."/>
            <person name="Lipzen A."/>
            <person name="Lundell T."/>
            <person name="Morin E."/>
            <person name="Murat C."/>
            <person name="Riley R."/>
            <person name="Ohm R."/>
            <person name="Sun H."/>
            <person name="Tunlid A."/>
            <person name="Henrissat B."/>
            <person name="Grigoriev I.V."/>
            <person name="Hibbett D.S."/>
            <person name="Martin F."/>
        </authorList>
    </citation>
    <scope>NUCLEOTIDE SEQUENCE [LARGE SCALE GENOMIC DNA]</scope>
    <source>
        <strain evidence="10">MAFF 305830</strain>
    </source>
</reference>